<evidence type="ECO:0000259" key="1">
    <source>
        <dbReference type="PROSITE" id="PS51186"/>
    </source>
</evidence>
<dbReference type="OrthoDB" id="9799321at2"/>
<keyword evidence="3" id="KW-1185">Reference proteome</keyword>
<proteinExistence type="predicted"/>
<dbReference type="Gene3D" id="3.40.630.30">
    <property type="match status" value="1"/>
</dbReference>
<dbReference type="STRING" id="1385511.GCA_000425225_02203"/>
<dbReference type="PROSITE" id="PS51186">
    <property type="entry name" value="GNAT"/>
    <property type="match status" value="1"/>
</dbReference>
<organism evidence="2 3">
    <name type="scientific">Pontibacillus marinus BH030004 = DSM 16465</name>
    <dbReference type="NCBI Taxonomy" id="1385511"/>
    <lineage>
        <taxon>Bacteria</taxon>
        <taxon>Bacillati</taxon>
        <taxon>Bacillota</taxon>
        <taxon>Bacilli</taxon>
        <taxon>Bacillales</taxon>
        <taxon>Bacillaceae</taxon>
        <taxon>Pontibacillus</taxon>
    </lineage>
</organism>
<accession>A0A0A5GGP1</accession>
<dbReference type="AlphaFoldDB" id="A0A0A5GGP1"/>
<reference evidence="2 3" key="1">
    <citation type="submission" date="2013-08" db="EMBL/GenBank/DDBJ databases">
        <authorList>
            <person name="Huang J."/>
            <person name="Wang G."/>
        </authorList>
    </citation>
    <scope>NUCLEOTIDE SEQUENCE [LARGE SCALE GENOMIC DNA]</scope>
    <source>
        <strain evidence="2 3">BH030004</strain>
    </source>
</reference>
<gene>
    <name evidence="2" type="ORF">N783_21075</name>
</gene>
<feature type="domain" description="N-acetyltransferase" evidence="1">
    <location>
        <begin position="12"/>
        <end position="176"/>
    </location>
</feature>
<dbReference type="RefSeq" id="WP_027448677.1">
    <property type="nucleotide sequence ID" value="NZ_AVPF01000008.1"/>
</dbReference>
<dbReference type="SUPFAM" id="SSF55729">
    <property type="entry name" value="Acyl-CoA N-acyltransferases (Nat)"/>
    <property type="match status" value="1"/>
</dbReference>
<dbReference type="GO" id="GO:1990189">
    <property type="term" value="F:protein N-terminal-serine acetyltransferase activity"/>
    <property type="evidence" value="ECO:0007669"/>
    <property type="project" value="TreeGrafter"/>
</dbReference>
<dbReference type="Proteomes" id="UP000030403">
    <property type="component" value="Unassembled WGS sequence"/>
</dbReference>
<protein>
    <submittedName>
        <fullName evidence="2">GCN5 family acetyltransferase</fullName>
    </submittedName>
</protein>
<dbReference type="CDD" id="cd04301">
    <property type="entry name" value="NAT_SF"/>
    <property type="match status" value="1"/>
</dbReference>
<evidence type="ECO:0000313" key="3">
    <source>
        <dbReference type="Proteomes" id="UP000030403"/>
    </source>
</evidence>
<dbReference type="PANTHER" id="PTHR43441">
    <property type="entry name" value="RIBOSOMAL-PROTEIN-SERINE ACETYLTRANSFERASE"/>
    <property type="match status" value="1"/>
</dbReference>
<dbReference type="eggNOG" id="COG1670">
    <property type="taxonomic scope" value="Bacteria"/>
</dbReference>
<dbReference type="PANTHER" id="PTHR43441:SF12">
    <property type="entry name" value="RIBOSOMAL N-ACETYLTRANSFERASE YDAF-RELATED"/>
    <property type="match status" value="1"/>
</dbReference>
<sequence length="183" mass="21554">MFVHKLDDETYLKLVDYNDAEDLFQLVDRNRDYLRAWMPWIDMTQKVEDTKSFIESVMKKYANNDGFDAVIYHKGEVAGTIGLHQLNQSHKFTSIGYWIGEEFQGKGIVTRAVNALLEYVFDTLEFHRVEIRCATENVKSQAIPERLGFTKEGIIRDCEWLYDHYVSHVVYGMLKNEWDEKVQ</sequence>
<comment type="caution">
    <text evidence="2">The sequence shown here is derived from an EMBL/GenBank/DDBJ whole genome shotgun (WGS) entry which is preliminary data.</text>
</comment>
<dbReference type="InterPro" id="IPR051908">
    <property type="entry name" value="Ribosomal_N-acetyltransferase"/>
</dbReference>
<dbReference type="InterPro" id="IPR000182">
    <property type="entry name" value="GNAT_dom"/>
</dbReference>
<dbReference type="GO" id="GO:0005737">
    <property type="term" value="C:cytoplasm"/>
    <property type="evidence" value="ECO:0007669"/>
    <property type="project" value="TreeGrafter"/>
</dbReference>
<name>A0A0A5GGP1_9BACI</name>
<dbReference type="Pfam" id="PF13302">
    <property type="entry name" value="Acetyltransf_3"/>
    <property type="match status" value="1"/>
</dbReference>
<dbReference type="InterPro" id="IPR016181">
    <property type="entry name" value="Acyl_CoA_acyltransferase"/>
</dbReference>
<dbReference type="EMBL" id="AVPF01000008">
    <property type="protein sequence ID" value="KGX90285.1"/>
    <property type="molecule type" value="Genomic_DNA"/>
</dbReference>
<keyword evidence="2" id="KW-0808">Transferase</keyword>
<dbReference type="GO" id="GO:0008999">
    <property type="term" value="F:protein-N-terminal-alanine acetyltransferase activity"/>
    <property type="evidence" value="ECO:0007669"/>
    <property type="project" value="TreeGrafter"/>
</dbReference>
<evidence type="ECO:0000313" key="2">
    <source>
        <dbReference type="EMBL" id="KGX90285.1"/>
    </source>
</evidence>